<evidence type="ECO:0000313" key="1">
    <source>
        <dbReference type="EMBL" id="MEZ0454390.1"/>
    </source>
</evidence>
<reference evidence="1 2" key="1">
    <citation type="submission" date="2024-06" db="EMBL/GenBank/DDBJ databases">
        <title>Soil Sphingobacterium thalpophilum.</title>
        <authorList>
            <person name="Yang J."/>
            <person name="Li J."/>
        </authorList>
    </citation>
    <scope>NUCLEOTIDE SEQUENCE [LARGE SCALE GENOMIC DNA]</scope>
    <source>
        <strain evidence="1 2">22g91tb</strain>
    </source>
</reference>
<sequence length="413" mass="47603">MTSLSLTPFGFCIILFGLGCSNSVNRSAAKERSDINVVWVYPDRLLSLKTSDFIASIQFVPLETTSESEFGEISQIEIIDGFYVILDRISNEILFFKKNGDFVRKISPKNQDIPIPYHYISKFSIDSNRGILYFFDLQSAYIYEFDLSGRFLNLRNKKPIDYKIRETYHLGKYTINYFSYESIVSDTKRSPAIIVNEGERKSESYLFFNPSVINYDDIYDSRKYFFKSEKSLLFSRPGDYNIYEFNKGRIDKSMSISLPEKFKLPGDFLSNNRYTGKRRKYLDVNSSKIYLITDVYKVGEMLSFKLVGSRYKGTFLHSQKIGLSIDFRNYLSDSSTYFLPIANNSILGVDGDRYISSVPAARIVQAITRNIKIGGYLSSLPANLLTFYKKGNHQNPVLTLIKPKNEIIYNVDN</sequence>
<organism evidence="1 2">
    <name type="scientific">Sphingobacterium thalpophilum</name>
    <dbReference type="NCBI Taxonomy" id="259"/>
    <lineage>
        <taxon>Bacteria</taxon>
        <taxon>Pseudomonadati</taxon>
        <taxon>Bacteroidota</taxon>
        <taxon>Sphingobacteriia</taxon>
        <taxon>Sphingobacteriales</taxon>
        <taxon>Sphingobacteriaceae</taxon>
        <taxon>Sphingobacterium</taxon>
    </lineage>
</organism>
<keyword evidence="2" id="KW-1185">Reference proteome</keyword>
<protein>
    <submittedName>
        <fullName evidence="1">6-bladed beta-propeller</fullName>
    </submittedName>
</protein>
<accession>A0ABV4HIN0</accession>
<name>A0ABV4HIN0_9SPHI</name>
<dbReference type="EMBL" id="JBEOQB010000007">
    <property type="protein sequence ID" value="MEZ0454390.1"/>
    <property type="molecule type" value="Genomic_DNA"/>
</dbReference>
<dbReference type="RefSeq" id="WP_370483038.1">
    <property type="nucleotide sequence ID" value="NZ_JBEOQA010000002.1"/>
</dbReference>
<dbReference type="Pfam" id="PF17170">
    <property type="entry name" value="DUF5128"/>
    <property type="match status" value="1"/>
</dbReference>
<proteinExistence type="predicted"/>
<dbReference type="Proteomes" id="UP001566204">
    <property type="component" value="Unassembled WGS sequence"/>
</dbReference>
<comment type="caution">
    <text evidence="1">The sequence shown here is derived from an EMBL/GenBank/DDBJ whole genome shotgun (WGS) entry which is preliminary data.</text>
</comment>
<evidence type="ECO:0000313" key="2">
    <source>
        <dbReference type="Proteomes" id="UP001566204"/>
    </source>
</evidence>
<gene>
    <name evidence="1" type="ORF">ABTW24_22555</name>
</gene>